<dbReference type="CDD" id="cd04280">
    <property type="entry name" value="ZnMc_astacin_like"/>
    <property type="match status" value="1"/>
</dbReference>
<dbReference type="SMART" id="SM00235">
    <property type="entry name" value="ZnMc"/>
    <property type="match status" value="1"/>
</dbReference>
<name>A0A077Z9L0_TRITR</name>
<evidence type="ECO:0000256" key="7">
    <source>
        <dbReference type="ARBA" id="ARBA00023049"/>
    </source>
</evidence>
<evidence type="ECO:0000259" key="15">
    <source>
        <dbReference type="PROSITE" id="PS51864"/>
    </source>
</evidence>
<evidence type="ECO:0000313" key="17">
    <source>
        <dbReference type="Proteomes" id="UP000030665"/>
    </source>
</evidence>
<keyword evidence="8" id="KW-0865">Zymogen</keyword>
<dbReference type="FunFam" id="3.40.390.10:FF:000015">
    <property type="entry name" value="Meprin A subunit"/>
    <property type="match status" value="1"/>
</dbReference>
<evidence type="ECO:0000256" key="12">
    <source>
        <dbReference type="PROSITE-ProRule" id="PRU01211"/>
    </source>
</evidence>
<keyword evidence="3 12" id="KW-0479">Metal-binding</keyword>
<dbReference type="PANTHER" id="PTHR10127">
    <property type="entry name" value="DISCOIDIN, CUB, EGF, LAMININ , AND ZINC METALLOPROTEASE DOMAIN CONTAINING"/>
    <property type="match status" value="1"/>
</dbReference>
<proteinExistence type="predicted"/>
<dbReference type="EMBL" id="HG806094">
    <property type="protein sequence ID" value="CDW56906.1"/>
    <property type="molecule type" value="Genomic_DNA"/>
</dbReference>
<dbReference type="Pfam" id="PF01549">
    <property type="entry name" value="ShK"/>
    <property type="match status" value="1"/>
</dbReference>
<dbReference type="Pfam" id="PF01400">
    <property type="entry name" value="Astacin"/>
    <property type="match status" value="1"/>
</dbReference>
<feature type="domain" description="Peptidase M12A" evidence="15">
    <location>
        <begin position="72"/>
        <end position="268"/>
    </location>
</feature>
<keyword evidence="4" id="KW-0732">Signal</keyword>
<evidence type="ECO:0000256" key="11">
    <source>
        <dbReference type="PROSITE-ProRule" id="PRU01005"/>
    </source>
</evidence>
<evidence type="ECO:0000256" key="4">
    <source>
        <dbReference type="ARBA" id="ARBA00022729"/>
    </source>
</evidence>
<evidence type="ECO:0000256" key="13">
    <source>
        <dbReference type="RuleBase" id="RU361183"/>
    </source>
</evidence>
<feature type="active site" evidence="12">
    <location>
        <position position="165"/>
    </location>
</feature>
<evidence type="ECO:0000256" key="9">
    <source>
        <dbReference type="ARBA" id="ARBA00023157"/>
    </source>
</evidence>
<dbReference type="MEROPS" id="M12.A19"/>
<dbReference type="InterPro" id="IPR006026">
    <property type="entry name" value="Peptidase_Metallo"/>
</dbReference>
<dbReference type="Proteomes" id="UP000030665">
    <property type="component" value="Unassembled WGS sequence"/>
</dbReference>
<dbReference type="STRING" id="36087.A0A077Z9L0"/>
<gene>
    <name evidence="16" type="ORF">TTRE_0000518901</name>
</gene>
<evidence type="ECO:0000256" key="3">
    <source>
        <dbReference type="ARBA" id="ARBA00022723"/>
    </source>
</evidence>
<accession>A0A077Z9L0</accession>
<feature type="binding site" evidence="12">
    <location>
        <position position="174"/>
    </location>
    <ligand>
        <name>Zn(2+)</name>
        <dbReference type="ChEBI" id="CHEBI:29105"/>
        <note>catalytic</note>
    </ligand>
</feature>
<evidence type="ECO:0000313" key="16">
    <source>
        <dbReference type="EMBL" id="CDW56906.1"/>
    </source>
</evidence>
<evidence type="ECO:0000256" key="2">
    <source>
        <dbReference type="ARBA" id="ARBA00022670"/>
    </source>
</evidence>
<dbReference type="InterPro" id="IPR034035">
    <property type="entry name" value="Astacin-like_dom"/>
</dbReference>
<dbReference type="OrthoDB" id="291007at2759"/>
<evidence type="ECO:0000259" key="14">
    <source>
        <dbReference type="PROSITE" id="PS51670"/>
    </source>
</evidence>
<keyword evidence="2 12" id="KW-0645">Protease</keyword>
<dbReference type="Gene3D" id="1.10.10.1940">
    <property type="match status" value="1"/>
</dbReference>
<evidence type="ECO:0000256" key="6">
    <source>
        <dbReference type="ARBA" id="ARBA00022833"/>
    </source>
</evidence>
<feature type="binding site" evidence="12">
    <location>
        <position position="164"/>
    </location>
    <ligand>
        <name>Zn(2+)</name>
        <dbReference type="ChEBI" id="CHEBI:29105"/>
        <note>catalytic</note>
    </ligand>
</feature>
<evidence type="ECO:0000256" key="1">
    <source>
        <dbReference type="ARBA" id="ARBA00002657"/>
    </source>
</evidence>
<dbReference type="InterPro" id="IPR024079">
    <property type="entry name" value="MetalloPept_cat_dom_sf"/>
</dbReference>
<dbReference type="PRINTS" id="PR00480">
    <property type="entry name" value="ASTACIN"/>
</dbReference>
<keyword evidence="5 12" id="KW-0378">Hydrolase</keyword>
<keyword evidence="9" id="KW-1015">Disulfide bond</keyword>
<reference evidence="16" key="1">
    <citation type="submission" date="2014-01" db="EMBL/GenBank/DDBJ databases">
        <authorList>
            <person name="Aslett M."/>
        </authorList>
    </citation>
    <scope>NUCLEOTIDE SEQUENCE</scope>
</reference>
<evidence type="ECO:0000256" key="5">
    <source>
        <dbReference type="ARBA" id="ARBA00022801"/>
    </source>
</evidence>
<keyword evidence="6 12" id="KW-0862">Zinc</keyword>
<dbReference type="GO" id="GO:0006508">
    <property type="term" value="P:proteolysis"/>
    <property type="evidence" value="ECO:0007669"/>
    <property type="project" value="UniProtKB-KW"/>
</dbReference>
<dbReference type="InterPro" id="IPR003582">
    <property type="entry name" value="ShKT_dom"/>
</dbReference>
<dbReference type="Gene3D" id="3.40.390.10">
    <property type="entry name" value="Collagenase (Catalytic Domain)"/>
    <property type="match status" value="1"/>
</dbReference>
<dbReference type="PROSITE" id="PS51670">
    <property type="entry name" value="SHKT"/>
    <property type="match status" value="1"/>
</dbReference>
<dbReference type="PROSITE" id="PS51864">
    <property type="entry name" value="ASTACIN"/>
    <property type="match status" value="1"/>
</dbReference>
<comment type="caution">
    <text evidence="11">Lacks conserved residue(s) required for the propagation of feature annotation.</text>
</comment>
<keyword evidence="7 12" id="KW-0482">Metalloprotease</keyword>
<feature type="domain" description="ShKT" evidence="14">
    <location>
        <begin position="297"/>
        <end position="333"/>
    </location>
</feature>
<evidence type="ECO:0000256" key="8">
    <source>
        <dbReference type="ARBA" id="ARBA00023145"/>
    </source>
</evidence>
<comment type="function">
    <text evidence="1">Metalloprotease.</text>
</comment>
<dbReference type="GO" id="GO:0004222">
    <property type="term" value="F:metalloendopeptidase activity"/>
    <property type="evidence" value="ECO:0007669"/>
    <property type="project" value="UniProtKB-UniRule"/>
</dbReference>
<keyword evidence="17" id="KW-1185">Reference proteome</keyword>
<dbReference type="AlphaFoldDB" id="A0A077Z9L0"/>
<protein>
    <recommendedName>
        <fullName evidence="13">Metalloendopeptidase</fullName>
        <ecNumber evidence="13">3.4.24.-</ecNumber>
    </recommendedName>
</protein>
<evidence type="ECO:0000256" key="10">
    <source>
        <dbReference type="ARBA" id="ARBA00023180"/>
    </source>
</evidence>
<dbReference type="SMART" id="SM00254">
    <property type="entry name" value="ShKT"/>
    <property type="match status" value="1"/>
</dbReference>
<dbReference type="SUPFAM" id="SSF55486">
    <property type="entry name" value="Metalloproteases ('zincins'), catalytic domain"/>
    <property type="match status" value="1"/>
</dbReference>
<keyword evidence="10" id="KW-0325">Glycoprotein</keyword>
<comment type="cofactor">
    <cofactor evidence="12 13">
        <name>Zn(2+)</name>
        <dbReference type="ChEBI" id="CHEBI:29105"/>
    </cofactor>
    <text evidence="12 13">Binds 1 zinc ion per subunit.</text>
</comment>
<organism evidence="16 17">
    <name type="scientific">Trichuris trichiura</name>
    <name type="common">Whipworm</name>
    <name type="synonym">Trichocephalus trichiurus</name>
    <dbReference type="NCBI Taxonomy" id="36087"/>
    <lineage>
        <taxon>Eukaryota</taxon>
        <taxon>Metazoa</taxon>
        <taxon>Ecdysozoa</taxon>
        <taxon>Nematoda</taxon>
        <taxon>Enoplea</taxon>
        <taxon>Dorylaimia</taxon>
        <taxon>Trichinellida</taxon>
        <taxon>Trichuridae</taxon>
        <taxon>Trichuris</taxon>
    </lineage>
</organism>
<dbReference type="PANTHER" id="PTHR10127:SF798">
    <property type="entry name" value="ZINC METALLOPROTEINASE NAS-1"/>
    <property type="match status" value="1"/>
</dbReference>
<dbReference type="EC" id="3.4.24.-" evidence="13"/>
<reference evidence="16" key="2">
    <citation type="submission" date="2014-03" db="EMBL/GenBank/DDBJ databases">
        <title>The whipworm genome and dual-species transcriptomics of an intimate host-pathogen interaction.</title>
        <authorList>
            <person name="Foth B.J."/>
            <person name="Tsai I.J."/>
            <person name="Reid A.J."/>
            <person name="Bancroft A.J."/>
            <person name="Nichol S."/>
            <person name="Tracey A."/>
            <person name="Holroyd N."/>
            <person name="Cotton J.A."/>
            <person name="Stanley E.J."/>
            <person name="Zarowiecki M."/>
            <person name="Liu J.Z."/>
            <person name="Huckvale T."/>
            <person name="Cooper P.J."/>
            <person name="Grencis R.K."/>
            <person name="Berriman M."/>
        </authorList>
    </citation>
    <scope>NUCLEOTIDE SEQUENCE [LARGE SCALE GENOMIC DNA]</scope>
</reference>
<feature type="binding site" evidence="12">
    <location>
        <position position="168"/>
    </location>
    <ligand>
        <name>Zn(2+)</name>
        <dbReference type="ChEBI" id="CHEBI:29105"/>
        <note>catalytic</note>
    </ligand>
</feature>
<dbReference type="GO" id="GO:0008270">
    <property type="term" value="F:zinc ion binding"/>
    <property type="evidence" value="ECO:0007669"/>
    <property type="project" value="UniProtKB-UniRule"/>
</dbReference>
<dbReference type="InterPro" id="IPR001506">
    <property type="entry name" value="Peptidase_M12A"/>
</dbReference>
<sequence>MTHAGEMETLSIDDFMGASRLAEPEKNISSERLSLDRRRKALLTAGDIMGYSPFMFRRLNKSENIPKGASRSAVRGLEYRWPDGEIPYVLSKTYYSKDRQLIARAMDEFQKKTCIRFVPRDPRRHYDYVYVEPDDGCYSMIGRMGGSQPLSLTYDCMEFGIILHELMHAVGFIHEHSRTDRDQYVKIIWRNIIRGTETEFEKYSSSEVDNNGFSYDYGSIMHYDNLAFSRNGRPTIEAKQKPRESIMGQRDGFSSLDMRKINKLYDCNNNFQTAGPYEESSGNIFDQGTNEPVNAFCVDFNGHCKSWAAAGYCRLSSYKIYMAATCPAACGLC</sequence>